<dbReference type="EMBL" id="CP002086">
    <property type="protein sequence ID" value="ADJ28040.1"/>
    <property type="molecule type" value="Genomic_DNA"/>
</dbReference>
<evidence type="ECO:0000313" key="1">
    <source>
        <dbReference type="EMBL" id="ADJ28040.1"/>
    </source>
</evidence>
<dbReference type="Proteomes" id="UP000000393">
    <property type="component" value="Chromosome"/>
</dbReference>
<protein>
    <submittedName>
        <fullName evidence="1">Uncharacterized protein</fullName>
    </submittedName>
</protein>
<dbReference type="AlphaFoldDB" id="D8K563"/>
<reference evidence="1 2" key="1">
    <citation type="submission" date="2010-06" db="EMBL/GenBank/DDBJ databases">
        <title>Complete sequence of chromosome of Nitrosococcus watsoni C-113.</title>
        <authorList>
            <consortium name="US DOE Joint Genome Institute"/>
            <person name="Lucas S."/>
            <person name="Copeland A."/>
            <person name="Lapidus A."/>
            <person name="Cheng J.-F."/>
            <person name="Bruce D."/>
            <person name="Goodwin L."/>
            <person name="Pitluck S."/>
            <person name="Malfatti S.A."/>
            <person name="Chain P.S.G."/>
            <person name="Land M."/>
            <person name="Hauser L."/>
            <person name="Kyrpides N."/>
            <person name="Ivanova N."/>
            <person name="Cambell M.A."/>
            <person name="Heidelberg J.F."/>
            <person name="Klotz M.G."/>
            <person name="Woyke T."/>
        </authorList>
    </citation>
    <scope>NUCLEOTIDE SEQUENCE [LARGE SCALE GENOMIC DNA]</scope>
    <source>
        <strain evidence="1 2">C-113</strain>
    </source>
</reference>
<name>D8K563_NITWC</name>
<accession>D8K563</accession>
<keyword evidence="2" id="KW-1185">Reference proteome</keyword>
<evidence type="ECO:0000313" key="2">
    <source>
        <dbReference type="Proteomes" id="UP000000393"/>
    </source>
</evidence>
<proteinExistence type="predicted"/>
<dbReference type="HOGENOM" id="CLU_2634519_0_0_6"/>
<dbReference type="KEGG" id="nwa:Nwat_1106"/>
<dbReference type="RefSeq" id="WP_013220140.1">
    <property type="nucleotide sequence ID" value="NC_014315.1"/>
</dbReference>
<organism evidence="1 2">
    <name type="scientific">Nitrosococcus watsoni (strain C-113)</name>
    <dbReference type="NCBI Taxonomy" id="105559"/>
    <lineage>
        <taxon>Bacteria</taxon>
        <taxon>Pseudomonadati</taxon>
        <taxon>Pseudomonadota</taxon>
        <taxon>Gammaproteobacteria</taxon>
        <taxon>Chromatiales</taxon>
        <taxon>Chromatiaceae</taxon>
        <taxon>Nitrosococcus</taxon>
    </lineage>
</organism>
<gene>
    <name evidence="1" type="ordered locus">Nwat_1106</name>
</gene>
<sequence>MVPLLSHVIIFDDASFPSQRRSGGYDSYFYYLGFILEPLRGAPIIAGEEVVSAIFIFVNKIYKNQILIYKNTADAVF</sequence>